<dbReference type="InterPro" id="IPR033985">
    <property type="entry name" value="SusD-like_N"/>
</dbReference>
<sequence>MKLNNKWISALLPVMLLMTGMAGCSKFLDRKPLGVGTQDDIVQGGVEGMVFGLYGELRKSGVSGFPTIGLHNVRSDDAVKGSTSGDESAITAIFDEFKYDPSYNQVTTYWDDHYAFITLCNAVIHEVDSLKLTDQASLQNRGEATFLRAFAYFDLVRNFGSVPKIDFKIYLPSDANVPKVPVTEIYALIDADLDFAIANLPPEWEAKFIGRSTKGAADALKAKTLLYRQNWAGALAKAEDVISSQRYSLIDPYYRLFKEEGENSKESLFEIQMYVNANGSVNLGNNYNQSQGVRGAGEWNLGWGFNAPTASLVNSYETGDPRREATILFSGESDGGTANGGYNKVLPPANISAQPYWNKKVYTDPTRRGLITITDGDPQFSRWLNIPKLRYADVLLMAAEAANELGGPANTTKALDYLEQVRFRARQGNNAILPEVEITDQALLRAAIQRERRAELAMEGERFYDLVRWGRALEVLGPLGYQDKNKYYPIPQSAIDKSGGTLIQNPDY</sequence>
<comment type="caution">
    <text evidence="8">The sequence shown here is derived from an EMBL/GenBank/DDBJ whole genome shotgun (WGS) entry which is preliminary data.</text>
</comment>
<dbReference type="RefSeq" id="WP_207234279.1">
    <property type="nucleotide sequence ID" value="NZ_CP042431.1"/>
</dbReference>
<feature type="domain" description="RagB/SusD" evidence="6">
    <location>
        <begin position="265"/>
        <end position="508"/>
    </location>
</feature>
<evidence type="ECO:0000256" key="5">
    <source>
        <dbReference type="ARBA" id="ARBA00023237"/>
    </source>
</evidence>
<keyword evidence="9" id="KW-1185">Reference proteome</keyword>
<dbReference type="Gene3D" id="1.25.40.390">
    <property type="match status" value="1"/>
</dbReference>
<gene>
    <name evidence="8" type="ORF">EV199_3541</name>
</gene>
<evidence type="ECO:0000256" key="1">
    <source>
        <dbReference type="ARBA" id="ARBA00004442"/>
    </source>
</evidence>
<dbReference type="InterPro" id="IPR012944">
    <property type="entry name" value="SusD_RagB_dom"/>
</dbReference>
<dbReference type="EMBL" id="SGXA01000002">
    <property type="protein sequence ID" value="RZS71635.1"/>
    <property type="molecule type" value="Genomic_DNA"/>
</dbReference>
<evidence type="ECO:0000313" key="9">
    <source>
        <dbReference type="Proteomes" id="UP000293874"/>
    </source>
</evidence>
<dbReference type="GO" id="GO:0009279">
    <property type="term" value="C:cell outer membrane"/>
    <property type="evidence" value="ECO:0007669"/>
    <property type="project" value="UniProtKB-SubCell"/>
</dbReference>
<evidence type="ECO:0000259" key="6">
    <source>
        <dbReference type="Pfam" id="PF07980"/>
    </source>
</evidence>
<dbReference type="Proteomes" id="UP000293874">
    <property type="component" value="Unassembled WGS sequence"/>
</dbReference>
<reference evidence="8 9" key="1">
    <citation type="submission" date="2019-02" db="EMBL/GenBank/DDBJ databases">
        <title>Genomic Encyclopedia of Type Strains, Phase IV (KMG-IV): sequencing the most valuable type-strain genomes for metagenomic binning, comparative biology and taxonomic classification.</title>
        <authorList>
            <person name="Goeker M."/>
        </authorList>
    </citation>
    <scope>NUCLEOTIDE SEQUENCE [LARGE SCALE GENOMIC DNA]</scope>
    <source>
        <strain evidence="8 9">DSM 18116</strain>
    </source>
</reference>
<keyword evidence="5" id="KW-0998">Cell outer membrane</keyword>
<evidence type="ECO:0000256" key="2">
    <source>
        <dbReference type="ARBA" id="ARBA00006275"/>
    </source>
</evidence>
<dbReference type="PROSITE" id="PS51257">
    <property type="entry name" value="PROKAR_LIPOPROTEIN"/>
    <property type="match status" value="1"/>
</dbReference>
<accession>A0A4Q7MS78</accession>
<organism evidence="8 9">
    <name type="scientific">Pseudobacter ginsenosidimutans</name>
    <dbReference type="NCBI Taxonomy" id="661488"/>
    <lineage>
        <taxon>Bacteria</taxon>
        <taxon>Pseudomonadati</taxon>
        <taxon>Bacteroidota</taxon>
        <taxon>Chitinophagia</taxon>
        <taxon>Chitinophagales</taxon>
        <taxon>Chitinophagaceae</taxon>
        <taxon>Pseudobacter</taxon>
    </lineage>
</organism>
<keyword evidence="4" id="KW-0472">Membrane</keyword>
<keyword evidence="3" id="KW-0732">Signal</keyword>
<dbReference type="Pfam" id="PF07980">
    <property type="entry name" value="SusD_RagB"/>
    <property type="match status" value="1"/>
</dbReference>
<evidence type="ECO:0000256" key="3">
    <source>
        <dbReference type="ARBA" id="ARBA00022729"/>
    </source>
</evidence>
<dbReference type="InterPro" id="IPR011990">
    <property type="entry name" value="TPR-like_helical_dom_sf"/>
</dbReference>
<evidence type="ECO:0000259" key="7">
    <source>
        <dbReference type="Pfam" id="PF14322"/>
    </source>
</evidence>
<dbReference type="SUPFAM" id="SSF48452">
    <property type="entry name" value="TPR-like"/>
    <property type="match status" value="1"/>
</dbReference>
<dbReference type="Pfam" id="PF14322">
    <property type="entry name" value="SusD-like_3"/>
    <property type="match status" value="1"/>
</dbReference>
<proteinExistence type="inferred from homology"/>
<dbReference type="AlphaFoldDB" id="A0A4Q7MS78"/>
<comment type="similarity">
    <text evidence="2">Belongs to the SusD family.</text>
</comment>
<feature type="domain" description="SusD-like N-terminal" evidence="7">
    <location>
        <begin position="92"/>
        <end position="224"/>
    </location>
</feature>
<comment type="subcellular location">
    <subcellularLocation>
        <location evidence="1">Cell outer membrane</location>
    </subcellularLocation>
</comment>
<evidence type="ECO:0000313" key="8">
    <source>
        <dbReference type="EMBL" id="RZS71635.1"/>
    </source>
</evidence>
<dbReference type="CDD" id="cd08977">
    <property type="entry name" value="SusD"/>
    <property type="match status" value="1"/>
</dbReference>
<name>A0A4Q7MS78_9BACT</name>
<evidence type="ECO:0000256" key="4">
    <source>
        <dbReference type="ARBA" id="ARBA00023136"/>
    </source>
</evidence>
<protein>
    <submittedName>
        <fullName evidence="8">Putative outer membrane starch-binding protein</fullName>
    </submittedName>
</protein>